<feature type="compositionally biased region" description="Acidic residues" evidence="1">
    <location>
        <begin position="30"/>
        <end position="39"/>
    </location>
</feature>
<evidence type="ECO:0000313" key="3">
    <source>
        <dbReference type="Proteomes" id="UP000276133"/>
    </source>
</evidence>
<evidence type="ECO:0000256" key="1">
    <source>
        <dbReference type="SAM" id="MobiDB-lite"/>
    </source>
</evidence>
<dbReference type="Proteomes" id="UP000276133">
    <property type="component" value="Unassembled WGS sequence"/>
</dbReference>
<name>A0A3M7RLC2_BRAPC</name>
<keyword evidence="3" id="KW-1185">Reference proteome</keyword>
<dbReference type="EMBL" id="REGN01003157">
    <property type="protein sequence ID" value="RNA24200.1"/>
    <property type="molecule type" value="Genomic_DNA"/>
</dbReference>
<evidence type="ECO:0000313" key="2">
    <source>
        <dbReference type="EMBL" id="RNA24200.1"/>
    </source>
</evidence>
<dbReference type="AlphaFoldDB" id="A0A3M7RLC2"/>
<gene>
    <name evidence="2" type="ORF">BpHYR1_008979</name>
</gene>
<accession>A0A3M7RLC2</accession>
<feature type="compositionally biased region" description="Basic and acidic residues" evidence="1">
    <location>
        <begin position="1"/>
        <end position="11"/>
    </location>
</feature>
<reference evidence="2 3" key="1">
    <citation type="journal article" date="2018" name="Sci. Rep.">
        <title>Genomic signatures of local adaptation to the degree of environmental predictability in rotifers.</title>
        <authorList>
            <person name="Franch-Gras L."/>
            <person name="Hahn C."/>
            <person name="Garcia-Roger E.M."/>
            <person name="Carmona M.J."/>
            <person name="Serra M."/>
            <person name="Gomez A."/>
        </authorList>
    </citation>
    <scope>NUCLEOTIDE SEQUENCE [LARGE SCALE GENOMIC DNA]</scope>
    <source>
        <strain evidence="2">HYR1</strain>
    </source>
</reference>
<protein>
    <submittedName>
        <fullName evidence="2">Uncharacterized protein</fullName>
    </submittedName>
</protein>
<comment type="caution">
    <text evidence="2">The sequence shown here is derived from an EMBL/GenBank/DDBJ whole genome shotgun (WGS) entry which is preliminary data.</text>
</comment>
<sequence>MSRGDEQSDDKFDVEEVDRNTTELPLYESGGEDEVEDSNSDSQSQLAVVLPTTPPPKCNQLDRRIGA</sequence>
<organism evidence="2 3">
    <name type="scientific">Brachionus plicatilis</name>
    <name type="common">Marine rotifer</name>
    <name type="synonym">Brachionus muelleri</name>
    <dbReference type="NCBI Taxonomy" id="10195"/>
    <lineage>
        <taxon>Eukaryota</taxon>
        <taxon>Metazoa</taxon>
        <taxon>Spiralia</taxon>
        <taxon>Gnathifera</taxon>
        <taxon>Rotifera</taxon>
        <taxon>Eurotatoria</taxon>
        <taxon>Monogononta</taxon>
        <taxon>Pseudotrocha</taxon>
        <taxon>Ploima</taxon>
        <taxon>Brachionidae</taxon>
        <taxon>Brachionus</taxon>
    </lineage>
</organism>
<feature type="region of interest" description="Disordered" evidence="1">
    <location>
        <begin position="1"/>
        <end position="67"/>
    </location>
</feature>
<proteinExistence type="predicted"/>